<accession>A0A0W0Y9H5</accession>
<dbReference type="EMBL" id="LNYU01000091">
    <property type="protein sequence ID" value="KTD53246.1"/>
    <property type="molecule type" value="Genomic_DNA"/>
</dbReference>
<evidence type="ECO:0000259" key="1">
    <source>
        <dbReference type="SMART" id="SM00953"/>
    </source>
</evidence>
<dbReference type="OrthoDB" id="9799238at2"/>
<keyword evidence="3" id="KW-1185">Reference proteome</keyword>
<organism evidence="2 3">
    <name type="scientific">Legionella santicrucis</name>
    <dbReference type="NCBI Taxonomy" id="45074"/>
    <lineage>
        <taxon>Bacteria</taxon>
        <taxon>Pseudomonadati</taxon>
        <taxon>Pseudomonadota</taxon>
        <taxon>Gammaproteobacteria</taxon>
        <taxon>Legionellales</taxon>
        <taxon>Legionellaceae</taxon>
        <taxon>Legionella</taxon>
    </lineage>
</organism>
<protein>
    <submittedName>
        <fullName evidence="2">RES domain protein</fullName>
    </submittedName>
</protein>
<sequence>MVDIWLKCKGINHVKPFMAKIYRLVESQEQIATLGLVNNVHEQGILEDLLESTKSPLPADTYSLHYLLSTPFRYPPLKYGSRFGTTFEQGIFYGSLNLHTALTETAYYRFVYMLGPEAPYKHPISNQYSSFSVKVRSDRGIFLDHPPFSKYEEILISPSSYIDTQQLGSNMRKSEIQIFQYISARDKNKGKNVGLFSPKAFQSKAPDPITNWLCQTSIEEVGFMTKERQQRVSYFQKDFWVNNKLPSPAT</sequence>
<dbReference type="PATRIC" id="fig|45074.5.peg.3929"/>
<dbReference type="InterPro" id="IPR014914">
    <property type="entry name" value="RES_dom"/>
</dbReference>
<proteinExistence type="predicted"/>
<gene>
    <name evidence="2" type="ORF">Lsan_3656</name>
</gene>
<feature type="domain" description="RES" evidence="1">
    <location>
        <begin position="71"/>
        <end position="207"/>
    </location>
</feature>
<name>A0A0W0Y9H5_9GAMM</name>
<evidence type="ECO:0000313" key="2">
    <source>
        <dbReference type="EMBL" id="KTD53246.1"/>
    </source>
</evidence>
<reference evidence="2 3" key="1">
    <citation type="submission" date="2015-11" db="EMBL/GenBank/DDBJ databases">
        <title>Genomic analysis of 38 Legionella species identifies large and diverse effector repertoires.</title>
        <authorList>
            <person name="Burstein D."/>
            <person name="Amaro F."/>
            <person name="Zusman T."/>
            <person name="Lifshitz Z."/>
            <person name="Cohen O."/>
            <person name="Gilbert J.A."/>
            <person name="Pupko T."/>
            <person name="Shuman H.A."/>
            <person name="Segal G."/>
        </authorList>
    </citation>
    <scope>NUCLEOTIDE SEQUENCE [LARGE SCALE GENOMIC DNA]</scope>
    <source>
        <strain evidence="2 3">SC-63-C7</strain>
    </source>
</reference>
<evidence type="ECO:0000313" key="3">
    <source>
        <dbReference type="Proteomes" id="UP000054703"/>
    </source>
</evidence>
<dbReference type="STRING" id="45074.Lsan_3656"/>
<dbReference type="Proteomes" id="UP000054703">
    <property type="component" value="Unassembled WGS sequence"/>
</dbReference>
<dbReference type="Pfam" id="PF08808">
    <property type="entry name" value="RES"/>
    <property type="match status" value="1"/>
</dbReference>
<dbReference type="AlphaFoldDB" id="A0A0W0Y9H5"/>
<dbReference type="RefSeq" id="WP_058515561.1">
    <property type="nucleotide sequence ID" value="NZ_CAAAIH010000001.1"/>
</dbReference>
<dbReference type="SMART" id="SM00953">
    <property type="entry name" value="RES"/>
    <property type="match status" value="1"/>
</dbReference>
<comment type="caution">
    <text evidence="2">The sequence shown here is derived from an EMBL/GenBank/DDBJ whole genome shotgun (WGS) entry which is preliminary data.</text>
</comment>